<comment type="pathway">
    <text evidence="1 7">Carbohydrate degradation; pentose phosphate pathway; D-ribulose 5-phosphate from D-glucose 6-phosphate (oxidative stage): step 1/3.</text>
</comment>
<name>A0A154KVM2_9PROT</name>
<dbReference type="SUPFAM" id="SSF51735">
    <property type="entry name" value="NAD(P)-binding Rossmann-fold domains"/>
    <property type="match status" value="1"/>
</dbReference>
<dbReference type="RefSeq" id="WP_062959214.1">
    <property type="nucleotide sequence ID" value="NZ_JPWJ01000011.1"/>
</dbReference>
<dbReference type="Gene3D" id="3.30.360.10">
    <property type="entry name" value="Dihydrodipicolinate Reductase, domain 2"/>
    <property type="match status" value="1"/>
</dbReference>
<dbReference type="InterPro" id="IPR001282">
    <property type="entry name" value="G6P_DH"/>
</dbReference>
<dbReference type="Gene3D" id="3.40.50.720">
    <property type="entry name" value="NAD(P)-binding Rossmann-like Domain"/>
    <property type="match status" value="1"/>
</dbReference>
<feature type="binding site" evidence="7">
    <location>
        <position position="242"/>
    </location>
    <ligand>
        <name>substrate</name>
    </ligand>
</feature>
<dbReference type="EMBL" id="OBMM01000001">
    <property type="protein sequence ID" value="SOB94642.1"/>
    <property type="molecule type" value="Genomic_DNA"/>
</dbReference>
<dbReference type="PIRSF" id="PIRSF000110">
    <property type="entry name" value="G6PD"/>
    <property type="match status" value="1"/>
</dbReference>
<evidence type="ECO:0000313" key="10">
    <source>
        <dbReference type="EMBL" id="SOB94642.1"/>
    </source>
</evidence>
<dbReference type="GO" id="GO:0006006">
    <property type="term" value="P:glucose metabolic process"/>
    <property type="evidence" value="ECO:0007669"/>
    <property type="project" value="UniProtKB-KW"/>
</dbReference>
<evidence type="ECO:0000256" key="7">
    <source>
        <dbReference type="HAMAP-Rule" id="MF_00966"/>
    </source>
</evidence>
<dbReference type="UniPathway" id="UPA00115">
    <property type="reaction ID" value="UER00408"/>
</dbReference>
<dbReference type="NCBIfam" id="NF009492">
    <property type="entry name" value="PRK12853.1-3"/>
    <property type="match status" value="1"/>
</dbReference>
<feature type="binding site" evidence="7">
    <location>
        <position position="189"/>
    </location>
    <ligand>
        <name>substrate</name>
    </ligand>
</feature>
<dbReference type="InterPro" id="IPR022675">
    <property type="entry name" value="G6P_DH_C"/>
</dbReference>
<feature type="binding site" evidence="7">
    <location>
        <position position="155"/>
    </location>
    <ligand>
        <name>NADP(+)</name>
        <dbReference type="ChEBI" id="CHEBI:58349"/>
    </ligand>
</feature>
<organism evidence="10 11">
    <name type="scientific">Thalassospira xiamenensis</name>
    <dbReference type="NCBI Taxonomy" id="220697"/>
    <lineage>
        <taxon>Bacteria</taxon>
        <taxon>Pseudomonadati</taxon>
        <taxon>Pseudomonadota</taxon>
        <taxon>Alphaproteobacteria</taxon>
        <taxon>Rhodospirillales</taxon>
        <taxon>Thalassospiraceae</taxon>
        <taxon>Thalassospira</taxon>
    </lineage>
</organism>
<feature type="binding site" evidence="7">
    <location>
        <position position="347"/>
    </location>
    <ligand>
        <name>substrate</name>
    </ligand>
</feature>
<comment type="catalytic activity">
    <reaction evidence="7">
        <text>D-glucose 6-phosphate + NADP(+) = 6-phospho-D-glucono-1,5-lactone + NADPH + H(+)</text>
        <dbReference type="Rhea" id="RHEA:15841"/>
        <dbReference type="ChEBI" id="CHEBI:15378"/>
        <dbReference type="ChEBI" id="CHEBI:57783"/>
        <dbReference type="ChEBI" id="CHEBI:57955"/>
        <dbReference type="ChEBI" id="CHEBI:58349"/>
        <dbReference type="ChEBI" id="CHEBI:61548"/>
        <dbReference type="EC" id="1.1.1.49"/>
    </reaction>
</comment>
<keyword evidence="5 7" id="KW-0560">Oxidoreductase</keyword>
<proteinExistence type="inferred from homology"/>
<reference evidence="10 11" key="1">
    <citation type="submission" date="2017-08" db="EMBL/GenBank/DDBJ databases">
        <authorList>
            <person name="de Groot N.N."/>
        </authorList>
    </citation>
    <scope>NUCLEOTIDE SEQUENCE [LARGE SCALE GENOMIC DNA]</scope>
    <source>
        <strain evidence="10 11">USBA 78</strain>
    </source>
</reference>
<dbReference type="InterPro" id="IPR036291">
    <property type="entry name" value="NAD(P)-bd_dom_sf"/>
</dbReference>
<evidence type="ECO:0000256" key="5">
    <source>
        <dbReference type="ARBA" id="ARBA00023002"/>
    </source>
</evidence>
<keyword evidence="3 7" id="KW-0313">Glucose metabolism</keyword>
<dbReference type="Proteomes" id="UP000219068">
    <property type="component" value="Unassembled WGS sequence"/>
</dbReference>
<dbReference type="Pfam" id="PF02781">
    <property type="entry name" value="G6PD_C"/>
    <property type="match status" value="1"/>
</dbReference>
<comment type="function">
    <text evidence="7">Catalyzes the oxidation of glucose 6-phosphate to 6-phosphogluconolactone.</text>
</comment>
<dbReference type="PRINTS" id="PR00079">
    <property type="entry name" value="G6PDHDRGNASE"/>
</dbReference>
<protein>
    <recommendedName>
        <fullName evidence="7">Glucose-6-phosphate 1-dehydrogenase</fullName>
        <shortName evidence="7">G6PD</shortName>
        <ecNumber evidence="7">1.1.1.49</ecNumber>
    </recommendedName>
</protein>
<keyword evidence="4 7" id="KW-0521">NADP</keyword>
<comment type="similarity">
    <text evidence="2 7">Belongs to the glucose-6-phosphate dehydrogenase family.</text>
</comment>
<dbReference type="PANTHER" id="PTHR23429:SF0">
    <property type="entry name" value="GLUCOSE-6-PHOSPHATE 1-DEHYDROGENASE"/>
    <property type="match status" value="1"/>
</dbReference>
<feature type="binding site" evidence="7">
    <location>
        <position position="56"/>
    </location>
    <ligand>
        <name>NADP(+)</name>
        <dbReference type="ChEBI" id="CHEBI:58349"/>
    </ligand>
</feature>
<dbReference type="GO" id="GO:0050661">
    <property type="term" value="F:NADP binding"/>
    <property type="evidence" value="ECO:0007669"/>
    <property type="project" value="UniProtKB-UniRule"/>
</dbReference>
<dbReference type="AlphaFoldDB" id="A0A154KVM2"/>
<dbReference type="PROSITE" id="PS00069">
    <property type="entry name" value="G6P_DEHYDROGENASE"/>
    <property type="match status" value="1"/>
</dbReference>
<evidence type="ECO:0000256" key="1">
    <source>
        <dbReference type="ARBA" id="ARBA00004937"/>
    </source>
</evidence>
<gene>
    <name evidence="7" type="primary">zwf</name>
    <name evidence="10" type="ORF">SAMN05428964_1011150</name>
</gene>
<evidence type="ECO:0000256" key="2">
    <source>
        <dbReference type="ARBA" id="ARBA00009975"/>
    </source>
</evidence>
<dbReference type="Pfam" id="PF00479">
    <property type="entry name" value="G6PD_N"/>
    <property type="match status" value="1"/>
</dbReference>
<evidence type="ECO:0000313" key="11">
    <source>
        <dbReference type="Proteomes" id="UP000219068"/>
    </source>
</evidence>
<evidence type="ECO:0000259" key="8">
    <source>
        <dbReference type="Pfam" id="PF00479"/>
    </source>
</evidence>
<evidence type="ECO:0000256" key="6">
    <source>
        <dbReference type="ARBA" id="ARBA00023277"/>
    </source>
</evidence>
<sequence length="501" mass="56786">MTQTTTQRQRLKHRIADIVIFGGTGDLALRKLFPALYEMERTGRFDDSTRIFGASRSEHSDDEFRTKLEEAGKKYIPKGEFDAKVWKKFAARIAYVQVSAGDETGFKILHEKLADQPDRDRVYYFSTSPSLFADMAFNLKKAGLVTPNSRVVLEKPLGHDLESCREINGQIGEVFEEHQIFRIDHYLGKETVQNLLILRFANAMFEPLWNSAHIDHVQITVGEEVGVEGRWSYYDDAGAMRDMVQNHMLQLLCLVAMEAPHVLDQDAVRDEKVKVLKALKPINDSNIDSATVRGQYRNGAVGGKEVPGYLEEEGANIDSTTETFVAIRAELNNWRWAGVPFYLRTGKRLPKRHSEIVIQFRDVPHQIFPLAKSMTNYQANRLVLRLQPDDGIHLVLNTKNPGPGLVRLRPTALNLSFAEAFGGRSPDAYERLLLDAIDGNNTLFVRRDEQDIAWQWVDAIQEAWQSNHITPKGYTSGTWGPSAAIALIERDGRTWNEEAGF</sequence>
<dbReference type="HAMAP" id="MF_00966">
    <property type="entry name" value="G6PD"/>
    <property type="match status" value="1"/>
</dbReference>
<dbReference type="SUPFAM" id="SSF55347">
    <property type="entry name" value="Glyceraldehyde-3-phosphate dehydrogenase-like, C-terminal domain"/>
    <property type="match status" value="1"/>
</dbReference>
<dbReference type="PANTHER" id="PTHR23429">
    <property type="entry name" value="GLUCOSE-6-PHOSPHATE 1-DEHYDROGENASE G6PD"/>
    <property type="match status" value="1"/>
</dbReference>
<dbReference type="GO" id="GO:0005829">
    <property type="term" value="C:cytosol"/>
    <property type="evidence" value="ECO:0007669"/>
    <property type="project" value="TreeGrafter"/>
</dbReference>
<dbReference type="InterPro" id="IPR019796">
    <property type="entry name" value="G6P_DH_AS"/>
</dbReference>
<evidence type="ECO:0000259" key="9">
    <source>
        <dbReference type="Pfam" id="PF02781"/>
    </source>
</evidence>
<keyword evidence="6 7" id="KW-0119">Carbohydrate metabolism</keyword>
<evidence type="ECO:0000256" key="3">
    <source>
        <dbReference type="ARBA" id="ARBA00022526"/>
    </source>
</evidence>
<dbReference type="GO" id="GO:0009051">
    <property type="term" value="P:pentose-phosphate shunt, oxidative branch"/>
    <property type="evidence" value="ECO:0007669"/>
    <property type="project" value="TreeGrafter"/>
</dbReference>
<comment type="caution">
    <text evidence="7">Lacks conserved residue(s) required for the propagation of feature annotation.</text>
</comment>
<evidence type="ECO:0000256" key="4">
    <source>
        <dbReference type="ARBA" id="ARBA00022857"/>
    </source>
</evidence>
<feature type="binding site" evidence="7">
    <location>
        <position position="185"/>
    </location>
    <ligand>
        <name>substrate</name>
    </ligand>
</feature>
<feature type="binding site" evidence="7">
    <location>
        <position position="223"/>
    </location>
    <ligand>
        <name>substrate</name>
    </ligand>
</feature>
<dbReference type="GO" id="GO:0004345">
    <property type="term" value="F:glucose-6-phosphate dehydrogenase activity"/>
    <property type="evidence" value="ECO:0007669"/>
    <property type="project" value="UniProtKB-UniRule"/>
</dbReference>
<dbReference type="NCBIfam" id="TIGR00871">
    <property type="entry name" value="zwf"/>
    <property type="match status" value="1"/>
</dbReference>
<feature type="active site" description="Proton acceptor" evidence="7">
    <location>
        <position position="247"/>
    </location>
</feature>
<dbReference type="EC" id="1.1.1.49" evidence="7"/>
<feature type="domain" description="Glucose-6-phosphate dehydrogenase C-terminal" evidence="9">
    <location>
        <begin position="196"/>
        <end position="496"/>
    </location>
</feature>
<feature type="domain" description="Glucose-6-phosphate dehydrogenase NAD-binding" evidence="8">
    <location>
        <begin position="19"/>
        <end position="194"/>
    </location>
</feature>
<accession>A0A154KVM2</accession>
<dbReference type="InterPro" id="IPR022674">
    <property type="entry name" value="G6P_DH_NAD-bd"/>
</dbReference>